<feature type="compositionally biased region" description="Basic and acidic residues" evidence="1">
    <location>
        <begin position="8"/>
        <end position="19"/>
    </location>
</feature>
<name>A0A7J0BR09_9BACT</name>
<dbReference type="EMBL" id="BLVP01000002">
    <property type="protein sequence ID" value="GFM36119.1"/>
    <property type="molecule type" value="Genomic_DNA"/>
</dbReference>
<reference evidence="2 3" key="1">
    <citation type="submission" date="2020-05" db="EMBL/GenBank/DDBJ databases">
        <title>Draft genome sequence of Desulfovibrio psychrotolerans JS1T.</title>
        <authorList>
            <person name="Ueno A."/>
            <person name="Tamazawa S."/>
            <person name="Tamamura S."/>
            <person name="Murakami T."/>
            <person name="Kiyama T."/>
            <person name="Inomata H."/>
            <person name="Amano Y."/>
            <person name="Miyakawa K."/>
            <person name="Tamaki H."/>
            <person name="Naganuma T."/>
            <person name="Kaneko K."/>
        </authorList>
    </citation>
    <scope>NUCLEOTIDE SEQUENCE [LARGE SCALE GENOMIC DNA]</scope>
    <source>
        <strain evidence="2 3">JS1</strain>
    </source>
</reference>
<proteinExistence type="predicted"/>
<feature type="region of interest" description="Disordered" evidence="1">
    <location>
        <begin position="1"/>
        <end position="37"/>
    </location>
</feature>
<protein>
    <submittedName>
        <fullName evidence="2">Uncharacterized protein</fullName>
    </submittedName>
</protein>
<gene>
    <name evidence="2" type="ORF">DSM19430T_08030</name>
</gene>
<evidence type="ECO:0000313" key="3">
    <source>
        <dbReference type="Proteomes" id="UP000503820"/>
    </source>
</evidence>
<dbReference type="AlphaFoldDB" id="A0A7J0BR09"/>
<accession>A0A7J0BR09</accession>
<evidence type="ECO:0000313" key="2">
    <source>
        <dbReference type="EMBL" id="GFM36119.1"/>
    </source>
</evidence>
<sequence>MAAQIRTAPEEIAREEIARAKPPRPVTADRAGTTAGAAADAAGIIRKSALNRIA</sequence>
<dbReference type="Proteomes" id="UP000503820">
    <property type="component" value="Unassembled WGS sequence"/>
</dbReference>
<keyword evidence="3" id="KW-1185">Reference proteome</keyword>
<comment type="caution">
    <text evidence="2">The sequence shown here is derived from an EMBL/GenBank/DDBJ whole genome shotgun (WGS) entry which is preliminary data.</text>
</comment>
<evidence type="ECO:0000256" key="1">
    <source>
        <dbReference type="SAM" id="MobiDB-lite"/>
    </source>
</evidence>
<organism evidence="2 3">
    <name type="scientific">Desulfovibrio psychrotolerans</name>
    <dbReference type="NCBI Taxonomy" id="415242"/>
    <lineage>
        <taxon>Bacteria</taxon>
        <taxon>Pseudomonadati</taxon>
        <taxon>Thermodesulfobacteriota</taxon>
        <taxon>Desulfovibrionia</taxon>
        <taxon>Desulfovibrionales</taxon>
        <taxon>Desulfovibrionaceae</taxon>
        <taxon>Desulfovibrio</taxon>
    </lineage>
</organism>
<feature type="compositionally biased region" description="Low complexity" evidence="1">
    <location>
        <begin position="28"/>
        <end position="37"/>
    </location>
</feature>